<gene>
    <name evidence="5" type="primary">hrcA</name>
    <name evidence="7" type="ORF">SAMN02745206_02692</name>
</gene>
<dbReference type="GO" id="GO:0003677">
    <property type="term" value="F:DNA binding"/>
    <property type="evidence" value="ECO:0007669"/>
    <property type="project" value="InterPro"/>
</dbReference>
<reference evidence="8" key="1">
    <citation type="submission" date="2016-11" db="EMBL/GenBank/DDBJ databases">
        <authorList>
            <person name="Varghese N."/>
            <person name="Submissions S."/>
        </authorList>
    </citation>
    <scope>NUCLEOTIDE SEQUENCE [LARGE SCALE GENOMIC DNA]</scope>
    <source>
        <strain evidence="8">DSM 9756</strain>
    </source>
</reference>
<dbReference type="GO" id="GO:0045892">
    <property type="term" value="P:negative regulation of DNA-templated transcription"/>
    <property type="evidence" value="ECO:0007669"/>
    <property type="project" value="UniProtKB-UniRule"/>
</dbReference>
<dbReference type="RefSeq" id="WP_073040329.1">
    <property type="nucleotide sequence ID" value="NZ_FQVB01000028.1"/>
</dbReference>
<dbReference type="Gene3D" id="3.30.390.60">
    <property type="entry name" value="Heat-inducible transcription repressor hrca homolog, domain 3"/>
    <property type="match status" value="1"/>
</dbReference>
<protein>
    <recommendedName>
        <fullName evidence="5">Heat-inducible transcription repressor HrcA</fullName>
    </recommendedName>
</protein>
<dbReference type="InterPro" id="IPR036390">
    <property type="entry name" value="WH_DNA-bd_sf"/>
</dbReference>
<dbReference type="PANTHER" id="PTHR34824">
    <property type="entry name" value="HEAT-INDUCIBLE TRANSCRIPTION REPRESSOR HRCA"/>
    <property type="match status" value="1"/>
</dbReference>
<comment type="similarity">
    <text evidence="5">Belongs to the HrcA family.</text>
</comment>
<organism evidence="7 8">
    <name type="scientific">Desulfacinum infernum DSM 9756</name>
    <dbReference type="NCBI Taxonomy" id="1121391"/>
    <lineage>
        <taxon>Bacteria</taxon>
        <taxon>Pseudomonadati</taxon>
        <taxon>Thermodesulfobacteriota</taxon>
        <taxon>Syntrophobacteria</taxon>
        <taxon>Syntrophobacterales</taxon>
        <taxon>Syntrophobacteraceae</taxon>
        <taxon>Desulfacinum</taxon>
    </lineage>
</organism>
<keyword evidence="3 5" id="KW-0346">Stress response</keyword>
<keyword evidence="8" id="KW-1185">Reference proteome</keyword>
<dbReference type="InterPro" id="IPR023120">
    <property type="entry name" value="WHTH_transcript_rep_HrcA_IDD"/>
</dbReference>
<feature type="domain" description="Heat-inducible transcription repressor HrcA C-terminal" evidence="6">
    <location>
        <begin position="105"/>
        <end position="327"/>
    </location>
</feature>
<dbReference type="SUPFAM" id="SSF55781">
    <property type="entry name" value="GAF domain-like"/>
    <property type="match status" value="1"/>
</dbReference>
<proteinExistence type="inferred from homology"/>
<dbReference type="OrthoDB" id="9783139at2"/>
<keyword evidence="2 5" id="KW-0805">Transcription regulation</keyword>
<evidence type="ECO:0000256" key="1">
    <source>
        <dbReference type="ARBA" id="ARBA00022491"/>
    </source>
</evidence>
<dbReference type="InterPro" id="IPR021153">
    <property type="entry name" value="HrcA_C"/>
</dbReference>
<dbReference type="Proteomes" id="UP000184076">
    <property type="component" value="Unassembled WGS sequence"/>
</dbReference>
<comment type="function">
    <text evidence="5">Negative regulator of class I heat shock genes (grpE-dnaK-dnaJ and groELS operons). Prevents heat-shock induction of these operons.</text>
</comment>
<dbReference type="Gene3D" id="3.30.450.40">
    <property type="match status" value="1"/>
</dbReference>
<dbReference type="PIRSF" id="PIRSF005485">
    <property type="entry name" value="HrcA"/>
    <property type="match status" value="1"/>
</dbReference>
<evidence type="ECO:0000313" key="7">
    <source>
        <dbReference type="EMBL" id="SHF81024.1"/>
    </source>
</evidence>
<dbReference type="InterPro" id="IPR036388">
    <property type="entry name" value="WH-like_DNA-bd_sf"/>
</dbReference>
<evidence type="ECO:0000259" key="6">
    <source>
        <dbReference type="Pfam" id="PF01628"/>
    </source>
</evidence>
<dbReference type="InterPro" id="IPR029016">
    <property type="entry name" value="GAF-like_dom_sf"/>
</dbReference>
<keyword evidence="4 5" id="KW-0804">Transcription</keyword>
<evidence type="ECO:0000256" key="2">
    <source>
        <dbReference type="ARBA" id="ARBA00023015"/>
    </source>
</evidence>
<dbReference type="HAMAP" id="MF_00081">
    <property type="entry name" value="HrcA"/>
    <property type="match status" value="1"/>
</dbReference>
<sequence>MELSERDQRVLEAVISGYIRSGEPVGSRTVSKHYGLNVSSATIRNIMADLEDMGFLQQPHTSAGRIPTDKGLRFYLDSILKIRQLEKRQQALIRKAFETKKGDIDDLLRRTSQVLSRFCEQAGVVLWPRLSATRFKHIEFVRLRPRQILVILISKSGLVQHTLLDWEEDLSQDDLDKYARYLNELLEDVPLAEVKDRILREMENEKVLFDQLFSQALELSKRAFQEALESADVHIEGHTQLLRNPEFADVERMRRILEAFEDKTRIIRLLDKALDPERQVQIVLGTESDVNELQEISLISSPYRRGETVLGVLGVIGPMRMDYSRIIPIVTFTASLLSQLLADPDEAPSGEGAHESS</sequence>
<accession>A0A1M5EPF2</accession>
<dbReference type="STRING" id="1121391.SAMN02745206_02692"/>
<keyword evidence="1 5" id="KW-0678">Repressor</keyword>
<evidence type="ECO:0000256" key="5">
    <source>
        <dbReference type="HAMAP-Rule" id="MF_00081"/>
    </source>
</evidence>
<evidence type="ECO:0000256" key="4">
    <source>
        <dbReference type="ARBA" id="ARBA00023163"/>
    </source>
</evidence>
<name>A0A1M5EPF2_9BACT</name>
<dbReference type="SUPFAM" id="SSF46785">
    <property type="entry name" value="Winged helix' DNA-binding domain"/>
    <property type="match status" value="1"/>
</dbReference>
<dbReference type="InterPro" id="IPR002571">
    <property type="entry name" value="HrcA"/>
</dbReference>
<dbReference type="Gene3D" id="1.10.10.10">
    <property type="entry name" value="Winged helix-like DNA-binding domain superfamily/Winged helix DNA-binding domain"/>
    <property type="match status" value="1"/>
</dbReference>
<evidence type="ECO:0000256" key="3">
    <source>
        <dbReference type="ARBA" id="ARBA00023016"/>
    </source>
</evidence>
<evidence type="ECO:0000313" key="8">
    <source>
        <dbReference type="Proteomes" id="UP000184076"/>
    </source>
</evidence>
<dbReference type="Pfam" id="PF01628">
    <property type="entry name" value="HrcA"/>
    <property type="match status" value="1"/>
</dbReference>
<dbReference type="AlphaFoldDB" id="A0A1M5EPF2"/>
<dbReference type="NCBIfam" id="TIGR00331">
    <property type="entry name" value="hrcA"/>
    <property type="match status" value="1"/>
</dbReference>
<dbReference type="EMBL" id="FQVB01000028">
    <property type="protein sequence ID" value="SHF81024.1"/>
    <property type="molecule type" value="Genomic_DNA"/>
</dbReference>
<dbReference type="PANTHER" id="PTHR34824:SF1">
    <property type="entry name" value="HEAT-INDUCIBLE TRANSCRIPTION REPRESSOR HRCA"/>
    <property type="match status" value="1"/>
</dbReference>